<evidence type="ECO:0000259" key="8">
    <source>
        <dbReference type="PROSITE" id="PS50071"/>
    </source>
</evidence>
<evidence type="ECO:0000313" key="11">
    <source>
        <dbReference type="RefSeq" id="XP_001120954.1"/>
    </source>
</evidence>
<evidence type="ECO:0000256" key="6">
    <source>
        <dbReference type="RuleBase" id="RU000682"/>
    </source>
</evidence>
<feature type="compositionally biased region" description="Basic and acidic residues" evidence="7">
    <location>
        <begin position="284"/>
        <end position="305"/>
    </location>
</feature>
<dbReference type="InterPro" id="IPR017970">
    <property type="entry name" value="Homeobox_CS"/>
</dbReference>
<dbReference type="InterPro" id="IPR020479">
    <property type="entry name" value="HD_metazoa"/>
</dbReference>
<feature type="region of interest" description="Disordered" evidence="7">
    <location>
        <begin position="65"/>
        <end position="118"/>
    </location>
</feature>
<feature type="domain" description="Homeobox" evidence="8">
    <location>
        <begin position="115"/>
        <end position="175"/>
    </location>
</feature>
<dbReference type="Proteomes" id="UP000005203">
    <property type="component" value="Linkage group LG2"/>
</dbReference>
<accession>A0A8B6XEG6</accession>
<comment type="subcellular location">
    <subcellularLocation>
        <location evidence="1 5 6">Nucleus</location>
    </subcellularLocation>
</comment>
<evidence type="ECO:0000256" key="7">
    <source>
        <dbReference type="SAM" id="MobiDB-lite"/>
    </source>
</evidence>
<dbReference type="Pfam" id="PF00046">
    <property type="entry name" value="Homeodomain"/>
    <property type="match status" value="1"/>
</dbReference>
<dbReference type="GeneID" id="725058"/>
<keyword evidence="10" id="KW-1185">Reference proteome</keyword>
<dbReference type="SMART" id="SM00389">
    <property type="entry name" value="HOX"/>
    <property type="match status" value="1"/>
</dbReference>
<dbReference type="GO" id="GO:0000981">
    <property type="term" value="F:DNA-binding transcription factor activity, RNA polymerase II-specific"/>
    <property type="evidence" value="ECO:0007669"/>
    <property type="project" value="InterPro"/>
</dbReference>
<dbReference type="PANTHER" id="PTHR47421:SF2">
    <property type="entry name" value="GS HOMEOBOX 1"/>
    <property type="match status" value="1"/>
</dbReference>
<feature type="region of interest" description="Disordered" evidence="7">
    <location>
        <begin position="284"/>
        <end position="307"/>
    </location>
</feature>
<accession>A0A7M7FYI5</accession>
<evidence type="ECO:0000256" key="4">
    <source>
        <dbReference type="ARBA" id="ARBA00023242"/>
    </source>
</evidence>
<dbReference type="SUPFAM" id="SSF46689">
    <property type="entry name" value="Homeodomain-like"/>
    <property type="match status" value="1"/>
</dbReference>
<dbReference type="CDD" id="cd00086">
    <property type="entry name" value="homeodomain"/>
    <property type="match status" value="1"/>
</dbReference>
<dbReference type="PROSITE" id="PS00027">
    <property type="entry name" value="HOMEOBOX_1"/>
    <property type="match status" value="1"/>
</dbReference>
<dbReference type="Gene3D" id="1.10.10.60">
    <property type="entry name" value="Homeodomain-like"/>
    <property type="match status" value="1"/>
</dbReference>
<dbReference type="EnsemblMetazoa" id="XM_001120954">
    <property type="protein sequence ID" value="XP_001120954"/>
    <property type="gene ID" value="LOC725058"/>
</dbReference>
<sequence length="341" mass="37690">MSRSFLVDSLIGNNSPPAYPLPYYGNQLPSYMFNFFNLGLGYQPIRPVPRPPAMPVPVPISPPALANLRPMPGQSPPSPFNTSASRLSDVSAAGESPSRNSTPTPPPKSPNSISNSSKRIRTAFTSTQLLELEREFASNMYLSRLRRIEIATNLRLSEKQVKIWFQNRRVKYKKEDLPSGQSQKCCCLRTCGKRKEGCGVDDSSTSRKCEQDDERSIARNARTDKSVDGNVEETCNVEAADRFDRSIPPFPSSVDKTSKRFPRGEAEEGLSVAGVMGYEGDVHGLSKRRLDGDGEETDDKKRRVDGSPSLYQNAIRDTSVAPVVFRGIGCTKHTVDRIVNS</sequence>
<dbReference type="InterPro" id="IPR009057">
    <property type="entry name" value="Homeodomain-like_sf"/>
</dbReference>
<evidence type="ECO:0000256" key="2">
    <source>
        <dbReference type="ARBA" id="ARBA00023125"/>
    </source>
</evidence>
<dbReference type="PRINTS" id="PR00024">
    <property type="entry name" value="HOMEOBOX"/>
</dbReference>
<dbReference type="PROSITE" id="PS50071">
    <property type="entry name" value="HOMEOBOX_2"/>
    <property type="match status" value="1"/>
</dbReference>
<dbReference type="OrthoDB" id="6159439at2759"/>
<dbReference type="PANTHER" id="PTHR47421">
    <property type="entry name" value="GS HOMEOBOX 2"/>
    <property type="match status" value="1"/>
</dbReference>
<name>A0A7M7FYI5_APIME</name>
<dbReference type="InterPro" id="IPR042191">
    <property type="entry name" value="GSH1/2"/>
</dbReference>
<feature type="DNA-binding region" description="Homeobox" evidence="5">
    <location>
        <begin position="117"/>
        <end position="176"/>
    </location>
</feature>
<keyword evidence="2 5" id="KW-0238">DNA-binding</keyword>
<reference evidence="9" key="1">
    <citation type="submission" date="2021-01" db="UniProtKB">
        <authorList>
            <consortium name="EnsemblMetazoa"/>
        </authorList>
    </citation>
    <scope>IDENTIFICATION</scope>
    <source>
        <strain evidence="9">DH4</strain>
    </source>
</reference>
<dbReference type="GO" id="GO:1990837">
    <property type="term" value="F:sequence-specific double-stranded DNA binding"/>
    <property type="evidence" value="ECO:0007669"/>
    <property type="project" value="TreeGrafter"/>
</dbReference>
<keyword evidence="4 5" id="KW-0539">Nucleus</keyword>
<dbReference type="KEGG" id="ame:725058"/>
<evidence type="ECO:0000313" key="9">
    <source>
        <dbReference type="EnsemblMetazoa" id="XP_001120954"/>
    </source>
</evidence>
<dbReference type="AlphaFoldDB" id="A0A7M7FYI5"/>
<evidence type="ECO:0000256" key="3">
    <source>
        <dbReference type="ARBA" id="ARBA00023155"/>
    </source>
</evidence>
<evidence type="ECO:0000256" key="5">
    <source>
        <dbReference type="PROSITE-ProRule" id="PRU00108"/>
    </source>
</evidence>
<reference evidence="11" key="2">
    <citation type="submission" date="2025-04" db="UniProtKB">
        <authorList>
            <consortium name="RefSeq"/>
        </authorList>
    </citation>
    <scope>IDENTIFICATION</scope>
    <source>
        <strain evidence="11">DH4</strain>
        <tissue evidence="11">Whole body</tissue>
    </source>
</reference>
<protein>
    <submittedName>
        <fullName evidence="11">GS homeobox 1</fullName>
    </submittedName>
</protein>
<proteinExistence type="predicted"/>
<dbReference type="RefSeq" id="XP_001120954.1">
    <property type="nucleotide sequence ID" value="XM_001120954.5"/>
</dbReference>
<evidence type="ECO:0000313" key="10">
    <source>
        <dbReference type="Proteomes" id="UP000005203"/>
    </source>
</evidence>
<organism evidence="9">
    <name type="scientific">Apis mellifera</name>
    <name type="common">Honeybee</name>
    <dbReference type="NCBI Taxonomy" id="7460"/>
    <lineage>
        <taxon>Eukaryota</taxon>
        <taxon>Metazoa</taxon>
        <taxon>Ecdysozoa</taxon>
        <taxon>Arthropoda</taxon>
        <taxon>Hexapoda</taxon>
        <taxon>Insecta</taxon>
        <taxon>Pterygota</taxon>
        <taxon>Neoptera</taxon>
        <taxon>Endopterygota</taxon>
        <taxon>Hymenoptera</taxon>
        <taxon>Apocrita</taxon>
        <taxon>Aculeata</taxon>
        <taxon>Apoidea</taxon>
        <taxon>Anthophila</taxon>
        <taxon>Apidae</taxon>
        <taxon>Apis</taxon>
    </lineage>
</organism>
<keyword evidence="3 5" id="KW-0371">Homeobox</keyword>
<gene>
    <name evidence="9" type="primary">725058</name>
    <name evidence="11" type="synonym">LOC725058</name>
</gene>
<dbReference type="GO" id="GO:0005634">
    <property type="term" value="C:nucleus"/>
    <property type="evidence" value="ECO:0007669"/>
    <property type="project" value="UniProtKB-SubCell"/>
</dbReference>
<dbReference type="InterPro" id="IPR001356">
    <property type="entry name" value="HD"/>
</dbReference>
<evidence type="ECO:0000256" key="1">
    <source>
        <dbReference type="ARBA" id="ARBA00004123"/>
    </source>
</evidence>